<feature type="region of interest" description="Disordered" evidence="2">
    <location>
        <begin position="182"/>
        <end position="214"/>
    </location>
</feature>
<feature type="coiled-coil region" evidence="1">
    <location>
        <begin position="22"/>
        <end position="56"/>
    </location>
</feature>
<dbReference type="InterPro" id="IPR013491">
    <property type="entry name" value="Tape_meas_N"/>
</dbReference>
<keyword evidence="5" id="KW-1185">Reference proteome</keyword>
<dbReference type="EMBL" id="JBHUIG010000003">
    <property type="protein sequence ID" value="MFD2318018.1"/>
    <property type="molecule type" value="Genomic_DNA"/>
</dbReference>
<keyword evidence="1" id="KW-0175">Coiled coil</keyword>
<dbReference type="PANTHER" id="PTHR38812:SF2">
    <property type="entry name" value="MU-LIKE PROPHAGE FLUMU PROTEIN GP42"/>
    <property type="match status" value="1"/>
</dbReference>
<feature type="region of interest" description="Disordered" evidence="2">
    <location>
        <begin position="1230"/>
        <end position="1261"/>
    </location>
</feature>
<feature type="compositionally biased region" description="Low complexity" evidence="2">
    <location>
        <begin position="192"/>
        <end position="202"/>
    </location>
</feature>
<proteinExistence type="predicted"/>
<feature type="compositionally biased region" description="Pro residues" evidence="2">
    <location>
        <begin position="1237"/>
        <end position="1251"/>
    </location>
</feature>
<name>A0ABW5EJE3_9BURK</name>
<sequence>MSQQDKRVDYTIGVKSEGLNNLSRLAGGLDEASAEAAELKAQAAEVARQLQDVAQQQQAIDTLRSLGAESRTCSQQLEQASANVDRLAAALPDAAAKTQALAQAERQAGQAVQAAQADIKGMQQALSELRSGSDQATRATTEYKASVAQAQSAIAELRQQLQAQKEGLSQAAAATRTAADEEKALQREYDGATKSAGKASAALGDKRRAMETTREVARQLGLDTTSLSEAQKQVDAASRQAQQGLEGAAQSARRIAQSQADAAQAARAFEQDLRKLGMDGVQAPAGLEQAFRKLGMGGVRQAEAAVHELQVALAQIRNSADILPADKAAAVAAFTQRIGQLRAEADKTTDATQQLGTATQNTGTSMADAARKAAAWGGALVGLGQLKSLAESVVETGSQFENLQVRLSNLLGSTESATQAFGMLKQLAASTPFDVAGLTESFVTLTSFGMKPTEAQMRSIADVAANLGGGTDKLTGVTLALGQAWTKTKLQGEEILQLAERGVPVWDALARATGRTVPELQRMSEAGLLGRDVISKLIDELGRMNEGASDKLMRTYAGAVANAKDALAEFFDMVAQAGVLDWLTDKVRELLAEFERMKESGELQKKAKEIADAFLQVATMAETATQALVAMAPAIELAVKVLLALKAVNAAQTLWALATGARAAGAGMTAAGVASATAAVQMDAAAAAGGRMAIALRILRSLTGIGLALGVAELAQEFFRAKRAAEEGDAAVRKMLETPPATNQPKKAVEDVNASLEKTSFKATDALTAFDRLMEQGGKTSEALSKIGKDFDLSTAPGIRDAAVVLDGLLQQGKITAKQFRDEWANQLKDIDLSDFELRARSALDKTWEGVGRLKEIIDAGLREAVRRAGGDFDVISGGMGKAAQSAINDTHLIIQNLDRLKETGADVGRVLSLSLSKAINTADSEKALAAVRSQIEQVRKVLGDKVADGLLEQAKVKADELKDAINKIKPGIDDVREAMKQLGITSDESLKRTAATSKEAYEVIRTSGTASARELSAGFKRAAEAAIEAGNGIAPAWVRSEAAIRGFDLEVDKAGKSVLKVRDNIGSAADASRRAGGSMAGDWKGVTSAVKEADAALAAYQQRVKEKHGRPGEGDKPEELGEGVQRIGSGYRNKDGFSSDAKGNVQSQFVWTRAMIIDYLKQAGLDEAVAVELSKQFLDANGDVPYEASDVQIRWGGRNSTLASALGKMAEYYKYDDSGKHEAAYMLEQAKGKPSTPAPAPAPGPAPAPAPGQGGNTYINNITINGVEPWGFLSGTTSHTSKQSADTEVDLMRKLAQAKGVAQ</sequence>
<feature type="region of interest" description="Disordered" evidence="2">
    <location>
        <begin position="231"/>
        <end position="253"/>
    </location>
</feature>
<feature type="compositionally biased region" description="Basic and acidic residues" evidence="2">
    <location>
        <begin position="1110"/>
        <end position="1120"/>
    </location>
</feature>
<feature type="compositionally biased region" description="Basic and acidic residues" evidence="2">
    <location>
        <begin position="182"/>
        <end position="191"/>
    </location>
</feature>
<organism evidence="4 5">
    <name type="scientific">Delftia deserti</name>
    <dbReference type="NCBI Taxonomy" id="1651218"/>
    <lineage>
        <taxon>Bacteria</taxon>
        <taxon>Pseudomonadati</taxon>
        <taxon>Pseudomonadota</taxon>
        <taxon>Betaproteobacteria</taxon>
        <taxon>Burkholderiales</taxon>
        <taxon>Comamonadaceae</taxon>
        <taxon>Delftia</taxon>
    </lineage>
</organism>
<dbReference type="RefSeq" id="WP_380104752.1">
    <property type="nucleotide sequence ID" value="NZ_JBHSIH010000001.1"/>
</dbReference>
<evidence type="ECO:0000256" key="2">
    <source>
        <dbReference type="SAM" id="MobiDB-lite"/>
    </source>
</evidence>
<dbReference type="NCBIfam" id="TIGR02675">
    <property type="entry name" value="tape_meas_nterm"/>
    <property type="match status" value="1"/>
</dbReference>
<protein>
    <submittedName>
        <fullName evidence="4">Tape measure protein</fullName>
    </submittedName>
</protein>
<feature type="domain" description="Tape measure protein N-terminal" evidence="3">
    <location>
        <begin position="392"/>
        <end position="574"/>
    </location>
</feature>
<feature type="region of interest" description="Disordered" evidence="2">
    <location>
        <begin position="1105"/>
        <end position="1140"/>
    </location>
</feature>
<evidence type="ECO:0000256" key="1">
    <source>
        <dbReference type="SAM" id="Coils"/>
    </source>
</evidence>
<dbReference type="Pfam" id="PF20155">
    <property type="entry name" value="TMP_3"/>
    <property type="match status" value="1"/>
</dbReference>
<feature type="compositionally biased region" description="Basic and acidic residues" evidence="2">
    <location>
        <begin position="204"/>
        <end position="214"/>
    </location>
</feature>
<reference evidence="5" key="1">
    <citation type="journal article" date="2019" name="Int. J. Syst. Evol. Microbiol.">
        <title>The Global Catalogue of Microorganisms (GCM) 10K type strain sequencing project: providing services to taxonomists for standard genome sequencing and annotation.</title>
        <authorList>
            <consortium name="The Broad Institute Genomics Platform"/>
            <consortium name="The Broad Institute Genome Sequencing Center for Infectious Disease"/>
            <person name="Wu L."/>
            <person name="Ma J."/>
        </authorList>
    </citation>
    <scope>NUCLEOTIDE SEQUENCE [LARGE SCALE GENOMIC DNA]</scope>
    <source>
        <strain evidence="5">CCUG 62793</strain>
    </source>
</reference>
<evidence type="ECO:0000259" key="3">
    <source>
        <dbReference type="Pfam" id="PF20155"/>
    </source>
</evidence>
<evidence type="ECO:0000313" key="4">
    <source>
        <dbReference type="EMBL" id="MFD2318018.1"/>
    </source>
</evidence>
<accession>A0ABW5EJE3</accession>
<comment type="caution">
    <text evidence="4">The sequence shown here is derived from an EMBL/GenBank/DDBJ whole genome shotgun (WGS) entry which is preliminary data.</text>
</comment>
<feature type="coiled-coil region" evidence="1">
    <location>
        <begin position="112"/>
        <end position="174"/>
    </location>
</feature>
<dbReference type="PANTHER" id="PTHR38812">
    <property type="entry name" value="MU-LIKE PROPHAGE FLUMU PROTEIN GP42"/>
    <property type="match status" value="1"/>
</dbReference>
<gene>
    <name evidence="4" type="ORF">ACFSPV_04835</name>
</gene>
<evidence type="ECO:0000313" key="5">
    <source>
        <dbReference type="Proteomes" id="UP001597287"/>
    </source>
</evidence>
<dbReference type="InterPro" id="IPR053058">
    <property type="entry name" value="Mulikevirus_tape_measure"/>
</dbReference>
<dbReference type="Proteomes" id="UP001597287">
    <property type="component" value="Unassembled WGS sequence"/>
</dbReference>